<proteinExistence type="inferred from homology"/>
<dbReference type="GO" id="GO:0003677">
    <property type="term" value="F:DNA binding"/>
    <property type="evidence" value="ECO:0007669"/>
    <property type="project" value="InterPro"/>
</dbReference>
<comment type="caution">
    <text evidence="2">The sequence shown here is derived from an EMBL/GenBank/DDBJ whole genome shotgun (WGS) entry which is preliminary data.</text>
</comment>
<dbReference type="GO" id="GO:0046872">
    <property type="term" value="F:metal ion binding"/>
    <property type="evidence" value="ECO:0007669"/>
    <property type="project" value="InterPro"/>
</dbReference>
<organism evidence="2 3">
    <name type="scientific">Denitratimonas tolerans</name>
    <dbReference type="NCBI Taxonomy" id="1338420"/>
    <lineage>
        <taxon>Bacteria</taxon>
        <taxon>Pseudomonadati</taxon>
        <taxon>Pseudomonadota</taxon>
        <taxon>Gammaproteobacteria</taxon>
        <taxon>Lysobacterales</taxon>
        <taxon>Lysobacteraceae</taxon>
        <taxon>Denitratimonas</taxon>
    </lineage>
</organism>
<evidence type="ECO:0000313" key="3">
    <source>
        <dbReference type="Proteomes" id="UP001364472"/>
    </source>
</evidence>
<dbReference type="Proteomes" id="UP001364472">
    <property type="component" value="Unassembled WGS sequence"/>
</dbReference>
<dbReference type="Pfam" id="PF02583">
    <property type="entry name" value="Trns_repr_metal"/>
    <property type="match status" value="1"/>
</dbReference>
<dbReference type="PANTHER" id="PTHR33677:SF5">
    <property type="entry name" value="TRANSCRIPTIONAL REPRESSOR FRMR"/>
    <property type="match status" value="1"/>
</dbReference>
<dbReference type="PANTHER" id="PTHR33677">
    <property type="entry name" value="TRANSCRIPTIONAL REPRESSOR FRMR-RELATED"/>
    <property type="match status" value="1"/>
</dbReference>
<protein>
    <submittedName>
        <fullName evidence="2">Metal-sensing transcriptional repressor</fullName>
    </submittedName>
</protein>
<dbReference type="RefSeq" id="WP_337334404.1">
    <property type="nucleotide sequence ID" value="NZ_JBBDHC010000003.1"/>
</dbReference>
<gene>
    <name evidence="2" type="ORF">WB794_03225</name>
</gene>
<dbReference type="AlphaFoldDB" id="A0AAW9R3D4"/>
<dbReference type="EMBL" id="JBBDHC010000003">
    <property type="protein sequence ID" value="MEJ1248688.1"/>
    <property type="molecule type" value="Genomic_DNA"/>
</dbReference>
<comment type="similarity">
    <text evidence="1">Belongs to the FrmR/RcnR family.</text>
</comment>
<name>A0AAW9R3D4_9GAMM</name>
<sequence length="89" mass="9940">MREERDDRKKVATRLARVEGQLRGIQALIQGGAQCEEVAIQMTAARRALDRAFYEMLACSVLAHVEDAPQPADIRASTDELTRLLVKFA</sequence>
<dbReference type="GO" id="GO:0045892">
    <property type="term" value="P:negative regulation of DNA-templated transcription"/>
    <property type="evidence" value="ECO:0007669"/>
    <property type="project" value="UniProtKB-ARBA"/>
</dbReference>
<keyword evidence="3" id="KW-1185">Reference proteome</keyword>
<dbReference type="InterPro" id="IPR003735">
    <property type="entry name" value="Metal_Tscrpt_repr"/>
</dbReference>
<evidence type="ECO:0000313" key="2">
    <source>
        <dbReference type="EMBL" id="MEJ1248688.1"/>
    </source>
</evidence>
<accession>A0AAW9R3D4</accession>
<dbReference type="InterPro" id="IPR038390">
    <property type="entry name" value="Metal_Tscrpt_repr_sf"/>
</dbReference>
<dbReference type="Gene3D" id="1.20.58.1000">
    <property type="entry name" value="Metal-sensitive repressor, helix protomer"/>
    <property type="match status" value="1"/>
</dbReference>
<evidence type="ECO:0000256" key="1">
    <source>
        <dbReference type="ARBA" id="ARBA00005260"/>
    </source>
</evidence>
<reference evidence="2 3" key="1">
    <citation type="journal article" date="2016" name="Antonie Van Leeuwenhoek">
        <title>Denitratimonas tolerans gen. nov., sp. nov., a denitrifying bacterium isolated from a bioreactor for tannery wastewater treatment.</title>
        <authorList>
            <person name="Han S.I."/>
            <person name="Kim J.O."/>
            <person name="Lee Y.R."/>
            <person name="Ekpeghere K.I."/>
            <person name="Koh S.C."/>
            <person name="Whang K.S."/>
        </authorList>
    </citation>
    <scope>NUCLEOTIDE SEQUENCE [LARGE SCALE GENOMIC DNA]</scope>
    <source>
        <strain evidence="2 3">KACC 17565</strain>
    </source>
</reference>